<proteinExistence type="predicted"/>
<evidence type="ECO:0000313" key="2">
    <source>
        <dbReference type="EMBL" id="WVZ00262.1"/>
    </source>
</evidence>
<sequence>MTSDLCMMKTEARGIIYRPSCDNNKDCRVGCRHPKCGCSSVCIDHICRCPDIIPSTHTDTVKPPHLAPPPHNHPYYPKPSHRHPRHHQPPPPPPPHHASSN</sequence>
<dbReference type="AlphaFoldDB" id="A0AAQ3N0E2"/>
<dbReference type="Proteomes" id="UP001374535">
    <property type="component" value="Chromosome 8"/>
</dbReference>
<dbReference type="EMBL" id="CP144693">
    <property type="protein sequence ID" value="WVZ00262.1"/>
    <property type="molecule type" value="Genomic_DNA"/>
</dbReference>
<feature type="compositionally biased region" description="Basic residues" evidence="1">
    <location>
        <begin position="79"/>
        <end position="88"/>
    </location>
</feature>
<reference evidence="2 3" key="1">
    <citation type="journal article" date="2023" name="Life. Sci Alliance">
        <title>Evolutionary insights into 3D genome organization and epigenetic landscape of Vigna mungo.</title>
        <authorList>
            <person name="Junaid A."/>
            <person name="Singh B."/>
            <person name="Bhatia S."/>
        </authorList>
    </citation>
    <scope>NUCLEOTIDE SEQUENCE [LARGE SCALE GENOMIC DNA]</scope>
    <source>
        <strain evidence="2">Urdbean</strain>
    </source>
</reference>
<keyword evidence="3" id="KW-1185">Reference proteome</keyword>
<feature type="region of interest" description="Disordered" evidence="1">
    <location>
        <begin position="58"/>
        <end position="101"/>
    </location>
</feature>
<accession>A0AAQ3N0E2</accession>
<organism evidence="2 3">
    <name type="scientific">Vigna mungo</name>
    <name type="common">Black gram</name>
    <name type="synonym">Phaseolus mungo</name>
    <dbReference type="NCBI Taxonomy" id="3915"/>
    <lineage>
        <taxon>Eukaryota</taxon>
        <taxon>Viridiplantae</taxon>
        <taxon>Streptophyta</taxon>
        <taxon>Embryophyta</taxon>
        <taxon>Tracheophyta</taxon>
        <taxon>Spermatophyta</taxon>
        <taxon>Magnoliopsida</taxon>
        <taxon>eudicotyledons</taxon>
        <taxon>Gunneridae</taxon>
        <taxon>Pentapetalae</taxon>
        <taxon>rosids</taxon>
        <taxon>fabids</taxon>
        <taxon>Fabales</taxon>
        <taxon>Fabaceae</taxon>
        <taxon>Papilionoideae</taxon>
        <taxon>50 kb inversion clade</taxon>
        <taxon>NPAAA clade</taxon>
        <taxon>indigoferoid/millettioid clade</taxon>
        <taxon>Phaseoleae</taxon>
        <taxon>Vigna</taxon>
    </lineage>
</organism>
<evidence type="ECO:0000313" key="3">
    <source>
        <dbReference type="Proteomes" id="UP001374535"/>
    </source>
</evidence>
<protein>
    <submittedName>
        <fullName evidence="2">Uncharacterized protein</fullName>
    </submittedName>
</protein>
<name>A0AAQ3N0E2_VIGMU</name>
<gene>
    <name evidence="2" type="ORF">V8G54_026331</name>
</gene>
<evidence type="ECO:0000256" key="1">
    <source>
        <dbReference type="SAM" id="MobiDB-lite"/>
    </source>
</evidence>
<feature type="compositionally biased region" description="Pro residues" evidence="1">
    <location>
        <begin position="89"/>
        <end position="101"/>
    </location>
</feature>